<gene>
    <name evidence="1" type="ORF">QTP70_003799</name>
</gene>
<proteinExistence type="predicted"/>
<dbReference type="EMBL" id="JAUCMX010000010">
    <property type="protein sequence ID" value="KAK3532935.1"/>
    <property type="molecule type" value="Genomic_DNA"/>
</dbReference>
<organism evidence="1 2">
    <name type="scientific">Hemibagrus guttatus</name>
    <dbReference type="NCBI Taxonomy" id="175788"/>
    <lineage>
        <taxon>Eukaryota</taxon>
        <taxon>Metazoa</taxon>
        <taxon>Chordata</taxon>
        <taxon>Craniata</taxon>
        <taxon>Vertebrata</taxon>
        <taxon>Euteleostomi</taxon>
        <taxon>Actinopterygii</taxon>
        <taxon>Neopterygii</taxon>
        <taxon>Teleostei</taxon>
        <taxon>Ostariophysi</taxon>
        <taxon>Siluriformes</taxon>
        <taxon>Bagridae</taxon>
        <taxon>Hemibagrus</taxon>
    </lineage>
</organism>
<dbReference type="PANTHER" id="PTHR47510">
    <property type="entry name" value="REVERSE TRANSCRIPTASE DOMAIN-CONTAINING PROTEIN"/>
    <property type="match status" value="1"/>
</dbReference>
<reference evidence="1" key="1">
    <citation type="submission" date="2023-06" db="EMBL/GenBank/DDBJ databases">
        <title>Male Hemibagrus guttatus genome.</title>
        <authorList>
            <person name="Bian C."/>
        </authorList>
    </citation>
    <scope>NUCLEOTIDE SEQUENCE</scope>
    <source>
        <strain evidence="1">Male_cb2023</strain>
        <tissue evidence="1">Muscle</tissue>
    </source>
</reference>
<evidence type="ECO:0000313" key="2">
    <source>
        <dbReference type="Proteomes" id="UP001274896"/>
    </source>
</evidence>
<name>A0AAE0QTC3_9TELE</name>
<comment type="caution">
    <text evidence="1">The sequence shown here is derived from an EMBL/GenBank/DDBJ whole genome shotgun (WGS) entry which is preliminary data.</text>
</comment>
<keyword evidence="2" id="KW-1185">Reference proteome</keyword>
<dbReference type="Proteomes" id="UP001274896">
    <property type="component" value="Unassembled WGS sequence"/>
</dbReference>
<evidence type="ECO:0000313" key="1">
    <source>
        <dbReference type="EMBL" id="KAK3532935.1"/>
    </source>
</evidence>
<sequence>MNSCVMVITETWLDSVVPDAAIELAGRCVYQADRTADSEYLALKCRPFYAPREFTAILGTAVYIPPQANAKLALEELNEAINSQLNAYPEGAGDFNHADLKIVMPRLHTNVHFPTRENNILDQVYTNSPQAYRPAPSPHLGSSDHISIELTPSYRPLICRTQPSFKTVQVWSEESTSQLQDCFENTDWELFIQSADLEEYSSSVLAYITFCTDTVLTTKTIKVFPNQKPWLARKVRSLLKARNSQAEISAVDLGPLCKQQSPQHVEGYQSHNGLQQQRLTDQP</sequence>
<accession>A0AAE0QTC3</accession>
<dbReference type="PANTHER" id="PTHR47510:SF3">
    <property type="entry name" value="ENDO_EXONUCLEASE_PHOSPHATASE DOMAIN-CONTAINING PROTEIN"/>
    <property type="match status" value="1"/>
</dbReference>
<dbReference type="AlphaFoldDB" id="A0AAE0QTC3"/>
<protein>
    <submittedName>
        <fullName evidence="1">Uncharacterized protein</fullName>
    </submittedName>
</protein>